<evidence type="ECO:0000256" key="1">
    <source>
        <dbReference type="ARBA" id="ARBA00004613"/>
    </source>
</evidence>
<evidence type="ECO:0000313" key="12">
    <source>
        <dbReference type="EMBL" id="MBB2181521.1"/>
    </source>
</evidence>
<evidence type="ECO:0000256" key="9">
    <source>
        <dbReference type="ARBA" id="ARBA00041631"/>
    </source>
</evidence>
<dbReference type="InterPro" id="IPR014347">
    <property type="entry name" value="Tautomerase/MIF_sf"/>
</dbReference>
<dbReference type="GO" id="GO:0050178">
    <property type="term" value="F:phenylpyruvate tautomerase activity"/>
    <property type="evidence" value="ECO:0007669"/>
    <property type="project" value="UniProtKB-EC"/>
</dbReference>
<dbReference type="AlphaFoldDB" id="A0A839JYG7"/>
<accession>A0A839JYG7</accession>
<evidence type="ECO:0000256" key="7">
    <source>
        <dbReference type="ARBA" id="ARBA00038932"/>
    </source>
</evidence>
<evidence type="ECO:0000256" key="8">
    <source>
        <dbReference type="ARBA" id="ARBA00039086"/>
    </source>
</evidence>
<evidence type="ECO:0000256" key="11">
    <source>
        <dbReference type="ARBA" id="ARBA00042730"/>
    </source>
</evidence>
<proteinExistence type="predicted"/>
<sequence length="114" mass="13178">MPYINTRTNIEISKEKEELLKQEIGKAIELIPGKSEDWLMVSFEDQASLYFRGKTDKPIAFVEVKLFGASTKEAYQKLTAELTSIIANELDIAPNQIYVRYEETKYWGYNGNNF</sequence>
<keyword evidence="3" id="KW-0964">Secreted</keyword>
<dbReference type="EC" id="5.3.2.1" evidence="8"/>
<comment type="catalytic activity">
    <reaction evidence="5">
        <text>3-phenylpyruvate = enol-phenylpyruvate</text>
        <dbReference type="Rhea" id="RHEA:17097"/>
        <dbReference type="ChEBI" id="CHEBI:16815"/>
        <dbReference type="ChEBI" id="CHEBI:18005"/>
        <dbReference type="EC" id="5.3.2.1"/>
    </reaction>
</comment>
<evidence type="ECO:0000256" key="4">
    <source>
        <dbReference type="ARBA" id="ARBA00023235"/>
    </source>
</evidence>
<dbReference type="InterPro" id="IPR001398">
    <property type="entry name" value="Macrophage_inhib_fac"/>
</dbReference>
<dbReference type="SUPFAM" id="SSF55331">
    <property type="entry name" value="Tautomerase/MIF"/>
    <property type="match status" value="1"/>
</dbReference>
<keyword evidence="4" id="KW-0413">Isomerase</keyword>
<dbReference type="Pfam" id="PF01187">
    <property type="entry name" value="MIF"/>
    <property type="match status" value="1"/>
</dbReference>
<comment type="catalytic activity">
    <reaction evidence="6">
        <text>L-dopachrome = 5,6-dihydroxyindole-2-carboxylate</text>
        <dbReference type="Rhea" id="RHEA:13041"/>
        <dbReference type="ChEBI" id="CHEBI:16875"/>
        <dbReference type="ChEBI" id="CHEBI:57509"/>
        <dbReference type="EC" id="5.3.3.12"/>
    </reaction>
</comment>
<dbReference type="EMBL" id="JACEGA010000001">
    <property type="protein sequence ID" value="MBB2181521.1"/>
    <property type="molecule type" value="Genomic_DNA"/>
</dbReference>
<keyword evidence="2" id="KW-0202">Cytokine</keyword>
<keyword evidence="13" id="KW-1185">Reference proteome</keyword>
<evidence type="ECO:0000256" key="5">
    <source>
        <dbReference type="ARBA" id="ARBA00036735"/>
    </source>
</evidence>
<evidence type="ECO:0000256" key="3">
    <source>
        <dbReference type="ARBA" id="ARBA00022525"/>
    </source>
</evidence>
<evidence type="ECO:0000256" key="6">
    <source>
        <dbReference type="ARBA" id="ARBA00036823"/>
    </source>
</evidence>
<protein>
    <recommendedName>
        <fullName evidence="11">L-dopachrome isomerase</fullName>
        <ecNumber evidence="8">5.3.2.1</ecNumber>
        <ecNumber evidence="7">5.3.3.12</ecNumber>
    </recommendedName>
    <alternativeName>
        <fullName evidence="9">L-dopachrome tautomerase</fullName>
    </alternativeName>
    <alternativeName>
        <fullName evidence="10">Phenylpyruvate tautomerase</fullName>
    </alternativeName>
</protein>
<name>A0A839JYG7_9FIRM</name>
<dbReference type="EC" id="5.3.3.12" evidence="7"/>
<evidence type="ECO:0000313" key="13">
    <source>
        <dbReference type="Proteomes" id="UP000574276"/>
    </source>
</evidence>
<comment type="subcellular location">
    <subcellularLocation>
        <location evidence="1">Secreted</location>
    </subcellularLocation>
</comment>
<comment type="caution">
    <text evidence="12">The sequence shown here is derived from an EMBL/GenBank/DDBJ whole genome shotgun (WGS) entry which is preliminary data.</text>
</comment>
<dbReference type="PANTHER" id="PTHR11954">
    <property type="entry name" value="D-DOPACHROME DECARBOXYLASE"/>
    <property type="match status" value="1"/>
</dbReference>
<dbReference type="GO" id="GO:0005125">
    <property type="term" value="F:cytokine activity"/>
    <property type="evidence" value="ECO:0007669"/>
    <property type="project" value="UniProtKB-KW"/>
</dbReference>
<evidence type="ECO:0000256" key="10">
    <source>
        <dbReference type="ARBA" id="ARBA00041912"/>
    </source>
</evidence>
<gene>
    <name evidence="12" type="ORF">H0486_01255</name>
</gene>
<dbReference type="Gene3D" id="3.30.429.10">
    <property type="entry name" value="Macrophage Migration Inhibitory Factor"/>
    <property type="match status" value="1"/>
</dbReference>
<organism evidence="12 13">
    <name type="scientific">Variimorphobacter saccharofermentans</name>
    <dbReference type="NCBI Taxonomy" id="2755051"/>
    <lineage>
        <taxon>Bacteria</taxon>
        <taxon>Bacillati</taxon>
        <taxon>Bacillota</taxon>
        <taxon>Clostridia</taxon>
        <taxon>Lachnospirales</taxon>
        <taxon>Lachnospiraceae</taxon>
        <taxon>Variimorphobacter</taxon>
    </lineage>
</organism>
<evidence type="ECO:0000256" key="2">
    <source>
        <dbReference type="ARBA" id="ARBA00022514"/>
    </source>
</evidence>
<dbReference type="GO" id="GO:0005615">
    <property type="term" value="C:extracellular space"/>
    <property type="evidence" value="ECO:0007669"/>
    <property type="project" value="UniProtKB-KW"/>
</dbReference>
<reference evidence="12 13" key="1">
    <citation type="submission" date="2020-07" db="EMBL/GenBank/DDBJ databases">
        <title>Characterization and genome sequencing of isolate MD1, a novel member within the family Lachnospiraceae.</title>
        <authorList>
            <person name="Rettenmaier R."/>
            <person name="Di Bello L."/>
            <person name="Zinser C."/>
            <person name="Scheitz K."/>
            <person name="Liebl W."/>
            <person name="Zverlov V."/>
        </authorList>
    </citation>
    <scope>NUCLEOTIDE SEQUENCE [LARGE SCALE GENOMIC DNA]</scope>
    <source>
        <strain evidence="12 13">MD1</strain>
    </source>
</reference>
<dbReference type="PANTHER" id="PTHR11954:SF6">
    <property type="entry name" value="MACROPHAGE MIGRATION INHIBITORY FACTOR"/>
    <property type="match status" value="1"/>
</dbReference>
<dbReference type="GO" id="GO:0004167">
    <property type="term" value="F:dopachrome isomerase activity"/>
    <property type="evidence" value="ECO:0007669"/>
    <property type="project" value="UniProtKB-EC"/>
</dbReference>
<dbReference type="Proteomes" id="UP000574276">
    <property type="component" value="Unassembled WGS sequence"/>
</dbReference>
<dbReference type="RefSeq" id="WP_228351298.1">
    <property type="nucleotide sequence ID" value="NZ_JACEGA010000001.1"/>
</dbReference>